<dbReference type="PANTHER" id="PTHR43834">
    <property type="entry name" value="GTPASE DER"/>
    <property type="match status" value="1"/>
</dbReference>
<dbReference type="SUPFAM" id="SSF52540">
    <property type="entry name" value="P-loop containing nucleoside triphosphate hydrolases"/>
    <property type="match status" value="1"/>
</dbReference>
<reference evidence="2" key="1">
    <citation type="journal article" date="2014" name="PLoS ONE">
        <title>Transcriptome-Based Identification of ABC Transporters in the Western Tarnished Plant Bug Lygus hesperus.</title>
        <authorList>
            <person name="Hull J.J."/>
            <person name="Chaney K."/>
            <person name="Geib S.M."/>
            <person name="Fabrick J.A."/>
            <person name="Brent C.S."/>
            <person name="Walsh D."/>
            <person name="Lavine L.C."/>
        </authorList>
    </citation>
    <scope>NUCLEOTIDE SEQUENCE</scope>
</reference>
<name>A0A0A9YEW8_LYGHE</name>
<dbReference type="PANTHER" id="PTHR43834:SF6">
    <property type="entry name" value="GTPASE DER"/>
    <property type="match status" value="1"/>
</dbReference>
<evidence type="ECO:0000313" key="2">
    <source>
        <dbReference type="EMBL" id="JAG29633.1"/>
    </source>
</evidence>
<dbReference type="AlphaFoldDB" id="A0A0A9YEW8"/>
<protein>
    <submittedName>
        <fullName evidence="2">GTPase Era</fullName>
    </submittedName>
</protein>
<organism evidence="2">
    <name type="scientific">Lygus hesperus</name>
    <name type="common">Western plant bug</name>
    <dbReference type="NCBI Taxonomy" id="30085"/>
    <lineage>
        <taxon>Eukaryota</taxon>
        <taxon>Metazoa</taxon>
        <taxon>Ecdysozoa</taxon>
        <taxon>Arthropoda</taxon>
        <taxon>Hexapoda</taxon>
        <taxon>Insecta</taxon>
        <taxon>Pterygota</taxon>
        <taxon>Neoptera</taxon>
        <taxon>Paraneoptera</taxon>
        <taxon>Hemiptera</taxon>
        <taxon>Heteroptera</taxon>
        <taxon>Panheteroptera</taxon>
        <taxon>Cimicomorpha</taxon>
        <taxon>Miridae</taxon>
        <taxon>Mirini</taxon>
        <taxon>Lygus</taxon>
    </lineage>
</organism>
<dbReference type="GO" id="GO:0003924">
    <property type="term" value="F:GTPase activity"/>
    <property type="evidence" value="ECO:0007669"/>
    <property type="project" value="InterPro"/>
</dbReference>
<dbReference type="Gene3D" id="3.40.50.300">
    <property type="entry name" value="P-loop containing nucleotide triphosphate hydrolases"/>
    <property type="match status" value="1"/>
</dbReference>
<reference evidence="3" key="3">
    <citation type="journal article" date="2016" name="Gigascience">
        <title>De novo construction of an expanded transcriptome assembly for the western tarnished plant bug, Lygus hesperus.</title>
        <authorList>
            <person name="Tassone E.E."/>
            <person name="Geib S.M."/>
            <person name="Hall B."/>
            <person name="Fabrick J.A."/>
            <person name="Brent C.S."/>
            <person name="Hull J.J."/>
        </authorList>
    </citation>
    <scope>NUCLEOTIDE SEQUENCE</scope>
</reference>
<feature type="domain" description="Tr-type G" evidence="1">
    <location>
        <begin position="2"/>
        <end position="102"/>
    </location>
</feature>
<dbReference type="Pfam" id="PF00009">
    <property type="entry name" value="GTP_EFTU"/>
    <property type="match status" value="1"/>
</dbReference>
<sequence length="121" mass="13450">MHVTIIDTPGMVEGKVVEEAFRTIETADVALLVTSPDVELTQEEHDLVRYLAIKKLPTLLVVNKMDLVSEEVEGEVLASYRALGIGNPLPFSARRREGLDSLAAAIEPLYHIHTMRKVEND</sequence>
<evidence type="ECO:0000259" key="1">
    <source>
        <dbReference type="Pfam" id="PF00009"/>
    </source>
</evidence>
<dbReference type="InterPro" id="IPR027417">
    <property type="entry name" value="P-loop_NTPase"/>
</dbReference>
<gene>
    <name evidence="2" type="primary">era_3</name>
    <name evidence="3" type="synonym">era</name>
    <name evidence="2" type="ORF">CM83_98824</name>
    <name evidence="3" type="ORF">g.97557</name>
</gene>
<evidence type="ECO:0000313" key="3">
    <source>
        <dbReference type="EMBL" id="JAQ03010.1"/>
    </source>
</evidence>
<proteinExistence type="predicted"/>
<reference evidence="2" key="2">
    <citation type="submission" date="2014-07" db="EMBL/GenBank/DDBJ databases">
        <authorList>
            <person name="Hull J."/>
        </authorList>
    </citation>
    <scope>NUCLEOTIDE SEQUENCE</scope>
</reference>
<dbReference type="EMBL" id="GBHO01013971">
    <property type="protein sequence ID" value="JAG29633.1"/>
    <property type="molecule type" value="Transcribed_RNA"/>
</dbReference>
<dbReference type="EMBL" id="GDHC01015619">
    <property type="protein sequence ID" value="JAQ03010.1"/>
    <property type="molecule type" value="Transcribed_RNA"/>
</dbReference>
<dbReference type="InterPro" id="IPR000795">
    <property type="entry name" value="T_Tr_GTP-bd_dom"/>
</dbReference>
<accession>A0A0A9YEW8</accession>
<dbReference type="GO" id="GO:0005525">
    <property type="term" value="F:GTP binding"/>
    <property type="evidence" value="ECO:0007669"/>
    <property type="project" value="InterPro"/>
</dbReference>